<evidence type="ECO:0000259" key="5">
    <source>
        <dbReference type="Pfam" id="PF00465"/>
    </source>
</evidence>
<dbReference type="PANTHER" id="PTHR11496">
    <property type="entry name" value="ALCOHOL DEHYDROGENASE"/>
    <property type="match status" value="1"/>
</dbReference>
<gene>
    <name evidence="7" type="ORF">DBZ36_05695</name>
</gene>
<feature type="domain" description="Fe-containing alcohol dehydrogenase-like C-terminal" evidence="6">
    <location>
        <begin position="193"/>
        <end position="380"/>
    </location>
</feature>
<comment type="similarity">
    <text evidence="2">Belongs to the iron-containing alcohol dehydrogenase family.</text>
</comment>
<feature type="domain" description="Alcohol dehydrogenase iron-type/glycerol dehydrogenase GldA" evidence="5">
    <location>
        <begin position="9"/>
        <end position="182"/>
    </location>
</feature>
<dbReference type="InterPro" id="IPR039697">
    <property type="entry name" value="Alcohol_dehydrogenase_Fe"/>
</dbReference>
<dbReference type="InterPro" id="IPR056798">
    <property type="entry name" value="ADH_Fe_C"/>
</dbReference>
<keyword evidence="4" id="KW-0520">NAD</keyword>
<dbReference type="CDD" id="cd14861">
    <property type="entry name" value="Fe-ADH-like"/>
    <property type="match status" value="1"/>
</dbReference>
<dbReference type="PROSITE" id="PS00913">
    <property type="entry name" value="ADH_IRON_1"/>
    <property type="match status" value="1"/>
</dbReference>
<comment type="caution">
    <text evidence="7">The sequence shown here is derived from an EMBL/GenBank/DDBJ whole genome shotgun (WGS) entry which is preliminary data.</text>
</comment>
<dbReference type="AlphaFoldDB" id="A0A420EGV8"/>
<organism evidence="7 8">
    <name type="scientific">Alginatibacterium sediminis</name>
    <dbReference type="NCBI Taxonomy" id="2164068"/>
    <lineage>
        <taxon>Bacteria</taxon>
        <taxon>Pseudomonadati</taxon>
        <taxon>Pseudomonadota</taxon>
        <taxon>Gammaproteobacteria</taxon>
        <taxon>Alteromonadales</taxon>
        <taxon>Alteromonadaceae</taxon>
        <taxon>Alginatibacterium</taxon>
    </lineage>
</organism>
<dbReference type="Proteomes" id="UP000286482">
    <property type="component" value="Unassembled WGS sequence"/>
</dbReference>
<dbReference type="RefSeq" id="WP_120353949.1">
    <property type="nucleotide sequence ID" value="NZ_RAQO01000004.1"/>
</dbReference>
<dbReference type="FunFam" id="3.40.50.1970:FF:000003">
    <property type="entry name" value="Alcohol dehydrogenase, iron-containing"/>
    <property type="match status" value="1"/>
</dbReference>
<dbReference type="Pfam" id="PF25137">
    <property type="entry name" value="ADH_Fe_C"/>
    <property type="match status" value="1"/>
</dbReference>
<dbReference type="OrthoDB" id="9815791at2"/>
<dbReference type="Gene3D" id="3.40.50.1970">
    <property type="match status" value="1"/>
</dbReference>
<comment type="cofactor">
    <cofactor evidence="1">
        <name>Fe cation</name>
        <dbReference type="ChEBI" id="CHEBI:24875"/>
    </cofactor>
</comment>
<sequence>MLKGTWNYPSHIEAGSNSLDSCVEHCMALGIRRPMVVCDPGLKDFDFIETLVQSLKGSELDACLFSQIQANPNGDNVSAGIAQVKQNRCDGVIGIGGGSSLDAAKAIALAAFQSRELWDFEDVGNNWKRVQEDKVLPCIAIPTTAGTGSEVGRASVITNQERQVKTIIFHPLMLPKVVILDPLLSVGLPPKLTAATGMDALSHSLEALCSPSYHPMAEAIALEGIRMVADYLPRAFSNGQDIDARMQMLVASSMGATAFQKGLGAMHALAHSLGALHNAHHGMLNAILMPYVLVANKSQIQEKMARLARQLDLSDQSFDGVLTWILELRKSLSIPHALSEIGIDGTDAERIAQMSVNDPSAGGNPILFSAEQYQQLYMNAVNGELIP</sequence>
<proteinExistence type="inferred from homology"/>
<reference evidence="7 8" key="1">
    <citation type="submission" date="2018-09" db="EMBL/GenBank/DDBJ databases">
        <authorList>
            <person name="Wang Z."/>
        </authorList>
    </citation>
    <scope>NUCLEOTIDE SEQUENCE [LARGE SCALE GENOMIC DNA]</scope>
    <source>
        <strain evidence="7 8">ALS 81</strain>
    </source>
</reference>
<dbReference type="GO" id="GO:0004022">
    <property type="term" value="F:alcohol dehydrogenase (NAD+) activity"/>
    <property type="evidence" value="ECO:0007669"/>
    <property type="project" value="TreeGrafter"/>
</dbReference>
<dbReference type="Gene3D" id="1.20.1090.10">
    <property type="entry name" value="Dehydroquinate synthase-like - alpha domain"/>
    <property type="match status" value="1"/>
</dbReference>
<evidence type="ECO:0000313" key="8">
    <source>
        <dbReference type="Proteomes" id="UP000286482"/>
    </source>
</evidence>
<evidence type="ECO:0000256" key="1">
    <source>
        <dbReference type="ARBA" id="ARBA00001962"/>
    </source>
</evidence>
<evidence type="ECO:0000259" key="6">
    <source>
        <dbReference type="Pfam" id="PF25137"/>
    </source>
</evidence>
<evidence type="ECO:0000256" key="2">
    <source>
        <dbReference type="ARBA" id="ARBA00007358"/>
    </source>
</evidence>
<dbReference type="GO" id="GO:0046872">
    <property type="term" value="F:metal ion binding"/>
    <property type="evidence" value="ECO:0007669"/>
    <property type="project" value="InterPro"/>
</dbReference>
<dbReference type="InterPro" id="IPR001670">
    <property type="entry name" value="ADH_Fe/GldA"/>
</dbReference>
<accession>A0A420EGV8</accession>
<dbReference type="PANTHER" id="PTHR11496:SF102">
    <property type="entry name" value="ALCOHOL DEHYDROGENASE 4"/>
    <property type="match status" value="1"/>
</dbReference>
<evidence type="ECO:0000313" key="7">
    <source>
        <dbReference type="EMBL" id="RKF19945.1"/>
    </source>
</evidence>
<name>A0A420EGV8_9ALTE</name>
<evidence type="ECO:0000256" key="3">
    <source>
        <dbReference type="ARBA" id="ARBA00023002"/>
    </source>
</evidence>
<dbReference type="InterPro" id="IPR018211">
    <property type="entry name" value="ADH_Fe_CS"/>
</dbReference>
<dbReference type="SUPFAM" id="SSF56796">
    <property type="entry name" value="Dehydroquinate synthase-like"/>
    <property type="match status" value="1"/>
</dbReference>
<dbReference type="FunFam" id="1.20.1090.10:FF:000001">
    <property type="entry name" value="Aldehyde-alcohol dehydrogenase"/>
    <property type="match status" value="1"/>
</dbReference>
<dbReference type="Pfam" id="PF00465">
    <property type="entry name" value="Fe-ADH"/>
    <property type="match status" value="1"/>
</dbReference>
<keyword evidence="3" id="KW-0560">Oxidoreductase</keyword>
<dbReference type="EMBL" id="RAQO01000004">
    <property type="protein sequence ID" value="RKF19945.1"/>
    <property type="molecule type" value="Genomic_DNA"/>
</dbReference>
<keyword evidence="8" id="KW-1185">Reference proteome</keyword>
<evidence type="ECO:0000256" key="4">
    <source>
        <dbReference type="ARBA" id="ARBA00023027"/>
    </source>
</evidence>
<protein>
    <submittedName>
        <fullName evidence="7">Iron-containing alcohol dehydrogenase</fullName>
    </submittedName>
</protein>